<dbReference type="CDD" id="cd07576">
    <property type="entry name" value="R-amidase_like"/>
    <property type="match status" value="1"/>
</dbReference>
<dbReference type="InterPro" id="IPR044083">
    <property type="entry name" value="RamA-like"/>
</dbReference>
<gene>
    <name evidence="2" type="ORF">BOO69_20310</name>
</gene>
<keyword evidence="2" id="KW-0614">Plasmid</keyword>
<dbReference type="AlphaFoldDB" id="A0A1J0WNH5"/>
<dbReference type="SUPFAM" id="SSF56317">
    <property type="entry name" value="Carbon-nitrogen hydrolase"/>
    <property type="match status" value="1"/>
</dbReference>
<proteinExistence type="predicted"/>
<dbReference type="RefSeq" id="WP_071974219.1">
    <property type="nucleotide sequence ID" value="NZ_CP018080.1"/>
</dbReference>
<dbReference type="InterPro" id="IPR036526">
    <property type="entry name" value="C-N_Hydrolase_sf"/>
</dbReference>
<geneLocation type="plasmid" evidence="2 3">
    <name>unnamed4</name>
</geneLocation>
<dbReference type="PROSITE" id="PS50263">
    <property type="entry name" value="CN_HYDROLASE"/>
    <property type="match status" value="1"/>
</dbReference>
<dbReference type="PANTHER" id="PTHR23088">
    <property type="entry name" value="NITRILASE-RELATED"/>
    <property type="match status" value="1"/>
</dbReference>
<dbReference type="PANTHER" id="PTHR23088:SF27">
    <property type="entry name" value="DEAMINATED GLUTATHIONE AMIDASE"/>
    <property type="match status" value="1"/>
</dbReference>
<name>A0A1J0WNH5_9RHOB</name>
<dbReference type="EMBL" id="CP018080">
    <property type="protein sequence ID" value="APE45908.1"/>
    <property type="molecule type" value="Genomic_DNA"/>
</dbReference>
<dbReference type="Pfam" id="PF00795">
    <property type="entry name" value="CN_hydrolase"/>
    <property type="match status" value="1"/>
</dbReference>
<accession>A0A1J0WNH5</accession>
<evidence type="ECO:0000313" key="3">
    <source>
        <dbReference type="Proteomes" id="UP000181897"/>
    </source>
</evidence>
<evidence type="ECO:0000313" key="2">
    <source>
        <dbReference type="EMBL" id="APE45908.1"/>
    </source>
</evidence>
<dbReference type="Proteomes" id="UP000181897">
    <property type="component" value="Plasmid unnamed4"/>
</dbReference>
<keyword evidence="2" id="KW-0378">Hydrolase</keyword>
<dbReference type="Gene3D" id="3.60.110.10">
    <property type="entry name" value="Carbon-nitrogen hydrolase"/>
    <property type="match status" value="1"/>
</dbReference>
<dbReference type="GO" id="GO:0016787">
    <property type="term" value="F:hydrolase activity"/>
    <property type="evidence" value="ECO:0007669"/>
    <property type="project" value="UniProtKB-KW"/>
</dbReference>
<sequence>MKIACMQVPPIGTDVPRALDRLAQAARDARDGGCDLLITPEMYLTGYCIGREATARLAEPRDGAMARAVADLARRTGIAILFGFPERDGERVYNAAQLVDAQGTPLCTYRKTHLFGNVDASQFSAGEHRSAVVTLNGWRVALAICFDIEFPELARASARDGAEALLVPTANMAPYLSVPNRLVPARAEENGIFVAYANYIGHEGDFDYCGLSCICDPAGADLARAGTGEELVAASLDRARIAQVRQGVNYLADLRPEIYHPAPKDD</sequence>
<evidence type="ECO:0000259" key="1">
    <source>
        <dbReference type="PROSITE" id="PS50263"/>
    </source>
</evidence>
<protein>
    <submittedName>
        <fullName evidence="2">Carbon-nitrogen hydrolase</fullName>
    </submittedName>
</protein>
<dbReference type="InterPro" id="IPR003010">
    <property type="entry name" value="C-N_Hydrolase"/>
</dbReference>
<organism evidence="2 3">
    <name type="scientific">Sulfitobacter alexandrii</name>
    <dbReference type="NCBI Taxonomy" id="1917485"/>
    <lineage>
        <taxon>Bacteria</taxon>
        <taxon>Pseudomonadati</taxon>
        <taxon>Pseudomonadota</taxon>
        <taxon>Alphaproteobacteria</taxon>
        <taxon>Rhodobacterales</taxon>
        <taxon>Roseobacteraceae</taxon>
        <taxon>Sulfitobacter</taxon>
    </lineage>
</organism>
<feature type="domain" description="CN hydrolase" evidence="1">
    <location>
        <begin position="1"/>
        <end position="238"/>
    </location>
</feature>
<keyword evidence="3" id="KW-1185">Reference proteome</keyword>
<dbReference type="OrthoDB" id="9811121at2"/>
<dbReference type="KEGG" id="suam:BOO69_20310"/>
<reference evidence="2 3" key="1">
    <citation type="submission" date="2016-11" db="EMBL/GenBank/DDBJ databases">
        <title>Complete genome sequence of Sulfitobacter sp. AM1-D1, a toxic bacteria associated with marine dinoflagellate Alexandrium minutum in East China Sea.</title>
        <authorList>
            <person name="Yang Q."/>
            <person name="Zhang X."/>
            <person name="Tian X."/>
        </authorList>
    </citation>
    <scope>NUCLEOTIDE SEQUENCE [LARGE SCALE GENOMIC DNA]</scope>
    <source>
        <strain evidence="2 3">AM1-D1</strain>
        <plasmid evidence="2 3">unnamed4</plasmid>
    </source>
</reference>